<dbReference type="AlphaFoldDB" id="A0A0F9KG57"/>
<proteinExistence type="predicted"/>
<protein>
    <submittedName>
        <fullName evidence="1">Uncharacterized protein</fullName>
    </submittedName>
</protein>
<organism evidence="1">
    <name type="scientific">marine sediment metagenome</name>
    <dbReference type="NCBI Taxonomy" id="412755"/>
    <lineage>
        <taxon>unclassified sequences</taxon>
        <taxon>metagenomes</taxon>
        <taxon>ecological metagenomes</taxon>
    </lineage>
</organism>
<dbReference type="EMBL" id="LAZR01008059">
    <property type="protein sequence ID" value="KKM81209.1"/>
    <property type="molecule type" value="Genomic_DNA"/>
</dbReference>
<accession>A0A0F9KG57</accession>
<comment type="caution">
    <text evidence="1">The sequence shown here is derived from an EMBL/GenBank/DDBJ whole genome shotgun (WGS) entry which is preliminary data.</text>
</comment>
<reference evidence="1" key="1">
    <citation type="journal article" date="2015" name="Nature">
        <title>Complex archaea that bridge the gap between prokaryotes and eukaryotes.</title>
        <authorList>
            <person name="Spang A."/>
            <person name="Saw J.H."/>
            <person name="Jorgensen S.L."/>
            <person name="Zaremba-Niedzwiedzka K."/>
            <person name="Martijn J."/>
            <person name="Lind A.E."/>
            <person name="van Eijk R."/>
            <person name="Schleper C."/>
            <person name="Guy L."/>
            <person name="Ettema T.J."/>
        </authorList>
    </citation>
    <scope>NUCLEOTIDE SEQUENCE</scope>
</reference>
<sequence>MATLLKHHYTDCPEHGELTDYSRLDKEPPKHEWCWRLSHGPGSSIYGTSLQYACGIHISYVRSERVTI</sequence>
<name>A0A0F9KG57_9ZZZZ</name>
<evidence type="ECO:0000313" key="1">
    <source>
        <dbReference type="EMBL" id="KKM81209.1"/>
    </source>
</evidence>
<gene>
    <name evidence="1" type="ORF">LCGC14_1332020</name>
</gene>